<dbReference type="PANTHER" id="PTHR33987">
    <property type="entry name" value="CALCINEURIN-LIKE METALLO-PHOSPHOESTERASE SUPERFAMILY PROTEIN"/>
    <property type="match status" value="1"/>
</dbReference>
<feature type="domain" description="PhoD-like phosphatase metallophosphatase" evidence="1">
    <location>
        <begin position="253"/>
        <end position="452"/>
    </location>
</feature>
<dbReference type="Gene3D" id="3.60.21.70">
    <property type="entry name" value="PhoD-like phosphatase"/>
    <property type="match status" value="1"/>
</dbReference>
<gene>
    <name evidence="3" type="ORF">ACFSSA_02125</name>
</gene>
<dbReference type="InterPro" id="IPR018946">
    <property type="entry name" value="PhoD-like_MPP"/>
</dbReference>
<comment type="caution">
    <text evidence="3">The sequence shown here is derived from an EMBL/GenBank/DDBJ whole genome shotgun (WGS) entry which is preliminary data.</text>
</comment>
<protein>
    <submittedName>
        <fullName evidence="3">Alkaline phosphatase D family protein</fullName>
    </submittedName>
</protein>
<dbReference type="RefSeq" id="WP_386818120.1">
    <property type="nucleotide sequence ID" value="NZ_JBHUIT010000002.1"/>
</dbReference>
<dbReference type="InterPro" id="IPR038607">
    <property type="entry name" value="PhoD-like_sf"/>
</dbReference>
<evidence type="ECO:0000313" key="3">
    <source>
        <dbReference type="EMBL" id="MFD2255461.1"/>
    </source>
</evidence>
<evidence type="ECO:0000259" key="2">
    <source>
        <dbReference type="Pfam" id="PF25077"/>
    </source>
</evidence>
<organism evidence="3 4">
    <name type="scientific">Luteolibacter algae</name>
    <dbReference type="NCBI Taxonomy" id="454151"/>
    <lineage>
        <taxon>Bacteria</taxon>
        <taxon>Pseudomonadati</taxon>
        <taxon>Verrucomicrobiota</taxon>
        <taxon>Verrucomicrobiia</taxon>
        <taxon>Verrucomicrobiales</taxon>
        <taxon>Verrucomicrobiaceae</taxon>
        <taxon>Luteolibacter</taxon>
    </lineage>
</organism>
<proteinExistence type="predicted"/>
<reference evidence="4" key="1">
    <citation type="journal article" date="2019" name="Int. J. Syst. Evol. Microbiol.">
        <title>The Global Catalogue of Microorganisms (GCM) 10K type strain sequencing project: providing services to taxonomists for standard genome sequencing and annotation.</title>
        <authorList>
            <consortium name="The Broad Institute Genomics Platform"/>
            <consortium name="The Broad Institute Genome Sequencing Center for Infectious Disease"/>
            <person name="Wu L."/>
            <person name="Ma J."/>
        </authorList>
    </citation>
    <scope>NUCLEOTIDE SEQUENCE [LARGE SCALE GENOMIC DNA]</scope>
    <source>
        <strain evidence="4">CGMCC 4.7106</strain>
    </source>
</reference>
<dbReference type="PANTHER" id="PTHR33987:SF1">
    <property type="entry name" value="CALCINEURIN-LIKE METALLO-PHOSPHOESTERASE SUPERFAMILY PROTEIN"/>
    <property type="match status" value="1"/>
</dbReference>
<evidence type="ECO:0000313" key="4">
    <source>
        <dbReference type="Proteomes" id="UP001597375"/>
    </source>
</evidence>
<dbReference type="InterPro" id="IPR029052">
    <property type="entry name" value="Metallo-depent_PP-like"/>
</dbReference>
<sequence>MIISPLGTRSLSSRNRMNWQPFGLGLIFIHMSLAGSMSAAEKPPGSLDLKAAHRGTPEIDIALLDLSEPPESIRSFFSEARQAFAANPMATFAQLPTIREAAEKYEISILGGPMLGAVSAEGARVWIRTRKPAQVTVQVQINGEEKQFGPVASTPESDFTAVVPVTGLQANTSHAYRVLVDGKPIPMPADSTLTTTPGPDAAIPTTIAFGADFHKTGLWNQALLERIHQQKSSALLLLGDGAVDDRENRVGLHRSDYLLRDLSPGWRKLVASTPVYATWDDHDYFNNDLSGVPKGFTAEDRSAVRKVWTQSWNNPSYGFEDRNEGIFFRTRIGPCDVIMLDTRYFRTAKGKPDNFLGEAQLQWLEKELAACTGPFIFLSSGTMWSDNITAGKDSWGTWDPETRERIFSFIEEKRIGGVMLLSGDRHGARVVRIPRASGFDFWEFELGSLGAHPGPPAIGKPAEDQPFGMIGKSLFGVCSFDTTLPDPTATIRILDAKGQSHYEVSLTRSQLTPPAR</sequence>
<dbReference type="Pfam" id="PF25077">
    <property type="entry name" value="DUF7800"/>
    <property type="match status" value="1"/>
</dbReference>
<feature type="domain" description="DUF7800" evidence="2">
    <location>
        <begin position="109"/>
        <end position="194"/>
    </location>
</feature>
<dbReference type="SUPFAM" id="SSF56300">
    <property type="entry name" value="Metallo-dependent phosphatases"/>
    <property type="match status" value="1"/>
</dbReference>
<evidence type="ECO:0000259" key="1">
    <source>
        <dbReference type="Pfam" id="PF09423"/>
    </source>
</evidence>
<dbReference type="CDD" id="cd07389">
    <property type="entry name" value="MPP_PhoD"/>
    <property type="match status" value="1"/>
</dbReference>
<dbReference type="InterPro" id="IPR056702">
    <property type="entry name" value="DUF7800"/>
</dbReference>
<name>A0ABW5D449_9BACT</name>
<dbReference type="Pfam" id="PF09423">
    <property type="entry name" value="PhoD"/>
    <property type="match status" value="1"/>
</dbReference>
<dbReference type="EMBL" id="JBHUIT010000002">
    <property type="protein sequence ID" value="MFD2255461.1"/>
    <property type="molecule type" value="Genomic_DNA"/>
</dbReference>
<accession>A0ABW5D449</accession>
<keyword evidence="4" id="KW-1185">Reference proteome</keyword>
<dbReference type="Proteomes" id="UP001597375">
    <property type="component" value="Unassembled WGS sequence"/>
</dbReference>